<name>A0AAN0M7L6_9RHOB</name>
<dbReference type="InterPro" id="IPR038770">
    <property type="entry name" value="Na+/solute_symporter_sf"/>
</dbReference>
<keyword evidence="8 9" id="KW-0472">Membrane</keyword>
<keyword evidence="2" id="KW-0813">Transport</keyword>
<sequence length="413" mass="43277">MTGFLAICMLTAGYAMIAKRLETTILTAPMVFLGAGAVLSVTGMVDHATSERLLHPLAEITLVVLLFLDAAQVDLRALRQRHVWPLRMLLIGLPLTIVFGSLAGFLLLSGWTPVAVILAAAILAPTDAALGQAVVSNPKLPVRLRRALTVESGLNDGLALPAVLFFAGLTAATMQSSGAWVLFAAKQITLGPLAGAAIGAAGGWILLRAKKYSTTADIYEGVGALAMAGAAYLSATLIGGNGFIAAFVAGLFFGAMIKGACKFVYEFTESEGQLLVWASFLLLGIALVPEAVAHLTWPMFGLILVSLFIVRPLAIWLSLAGTDAPFLTRLFFGWFGPRGLATALFALLVIDEVPHALGETILHLAVNTVWISALLHGITAAPLSNWYAGRIAVSDAPSSEVDRNAAPLPGDKA</sequence>
<accession>A0AAN0M7L6</accession>
<keyword evidence="4" id="KW-1003">Cell membrane</keyword>
<keyword evidence="7" id="KW-0406">Ion transport</keyword>
<keyword evidence="12" id="KW-1185">Reference proteome</keyword>
<dbReference type="PANTHER" id="PTHR32507:SF8">
    <property type="entry name" value="CNH1P"/>
    <property type="match status" value="1"/>
</dbReference>
<evidence type="ECO:0000256" key="2">
    <source>
        <dbReference type="ARBA" id="ARBA00022448"/>
    </source>
</evidence>
<dbReference type="GO" id="GO:0015297">
    <property type="term" value="F:antiporter activity"/>
    <property type="evidence" value="ECO:0007669"/>
    <property type="project" value="UniProtKB-KW"/>
</dbReference>
<dbReference type="EMBL" id="CP151767">
    <property type="protein sequence ID" value="WZU66100.2"/>
    <property type="molecule type" value="Genomic_DNA"/>
</dbReference>
<dbReference type="AlphaFoldDB" id="A0AAN0M7L6"/>
<evidence type="ECO:0000256" key="1">
    <source>
        <dbReference type="ARBA" id="ARBA00004651"/>
    </source>
</evidence>
<evidence type="ECO:0000259" key="10">
    <source>
        <dbReference type="Pfam" id="PF00999"/>
    </source>
</evidence>
<evidence type="ECO:0000256" key="9">
    <source>
        <dbReference type="SAM" id="Phobius"/>
    </source>
</evidence>
<dbReference type="Gene3D" id="1.20.1530.20">
    <property type="match status" value="1"/>
</dbReference>
<evidence type="ECO:0000313" key="12">
    <source>
        <dbReference type="Proteomes" id="UP001470809"/>
    </source>
</evidence>
<evidence type="ECO:0000256" key="8">
    <source>
        <dbReference type="ARBA" id="ARBA00023136"/>
    </source>
</evidence>
<keyword evidence="3" id="KW-0050">Antiport</keyword>
<evidence type="ECO:0000256" key="5">
    <source>
        <dbReference type="ARBA" id="ARBA00022692"/>
    </source>
</evidence>
<feature type="transmembrane region" description="Helical" evidence="9">
    <location>
        <begin position="188"/>
        <end position="207"/>
    </location>
</feature>
<evidence type="ECO:0000313" key="11">
    <source>
        <dbReference type="EMBL" id="WZU66100.2"/>
    </source>
</evidence>
<feature type="transmembrane region" description="Helical" evidence="9">
    <location>
        <begin position="86"/>
        <end position="108"/>
    </location>
</feature>
<protein>
    <submittedName>
        <fullName evidence="11">Cation:proton antiporter</fullName>
    </submittedName>
</protein>
<reference evidence="11 12" key="2">
    <citation type="submission" date="2024-08" db="EMBL/GenBank/DDBJ databases">
        <title>Phylogenomic analyses of a clade within the roseobacter group suggest taxonomic reassignments of species of the genera Aestuariivita, Citreicella, Loktanella, Nautella, Pelagibaca, Ruegeria, Thalassobius, Thiobacimonas and Tropicibacter, and the proposal o.</title>
        <authorList>
            <person name="Jeon C.O."/>
        </authorList>
    </citation>
    <scope>NUCLEOTIDE SEQUENCE [LARGE SCALE GENOMIC DNA]</scope>
    <source>
        <strain evidence="11 12">SS1-5</strain>
    </source>
</reference>
<evidence type="ECO:0000256" key="7">
    <source>
        <dbReference type="ARBA" id="ARBA00023065"/>
    </source>
</evidence>
<feature type="transmembrane region" description="Helical" evidence="9">
    <location>
        <begin position="157"/>
        <end position="182"/>
    </location>
</feature>
<keyword evidence="6 9" id="KW-1133">Transmembrane helix</keyword>
<keyword evidence="5 9" id="KW-0812">Transmembrane</keyword>
<dbReference type="PANTHER" id="PTHR32507">
    <property type="entry name" value="NA(+)/H(+) ANTIPORTER 1"/>
    <property type="match status" value="1"/>
</dbReference>
<gene>
    <name evidence="11" type="ORF">AABB31_13550</name>
</gene>
<feature type="transmembrane region" description="Helical" evidence="9">
    <location>
        <begin position="274"/>
        <end position="293"/>
    </location>
</feature>
<feature type="transmembrane region" description="Helical" evidence="9">
    <location>
        <begin position="362"/>
        <end position="383"/>
    </location>
</feature>
<dbReference type="GO" id="GO:1902600">
    <property type="term" value="P:proton transmembrane transport"/>
    <property type="evidence" value="ECO:0007669"/>
    <property type="project" value="InterPro"/>
</dbReference>
<evidence type="ECO:0000256" key="4">
    <source>
        <dbReference type="ARBA" id="ARBA00022475"/>
    </source>
</evidence>
<feature type="transmembrane region" description="Helical" evidence="9">
    <location>
        <begin position="299"/>
        <end position="319"/>
    </location>
</feature>
<proteinExistence type="predicted"/>
<organism evidence="11 12">
    <name type="scientific">Yoonia rhodophyticola</name>
    <dbReference type="NCBI Taxonomy" id="3137370"/>
    <lineage>
        <taxon>Bacteria</taxon>
        <taxon>Pseudomonadati</taxon>
        <taxon>Pseudomonadota</taxon>
        <taxon>Alphaproteobacteria</taxon>
        <taxon>Rhodobacterales</taxon>
        <taxon>Paracoccaceae</taxon>
        <taxon>Yoonia</taxon>
    </lineage>
</organism>
<evidence type="ECO:0000256" key="6">
    <source>
        <dbReference type="ARBA" id="ARBA00022989"/>
    </source>
</evidence>
<reference evidence="12" key="1">
    <citation type="submission" date="2024-04" db="EMBL/GenBank/DDBJ databases">
        <title>Phylogenomic analyses of a clade within the roseobacter group suggest taxonomic reassignments of species of the genera Aestuariivita, Citreicella, Loktanella, Nautella, Pelagibaca, Ruegeria, Thalassobius, Thiobacimonas and Tropicibacter, and the proposal o.</title>
        <authorList>
            <person name="Jeon C.O."/>
        </authorList>
    </citation>
    <scope>NUCLEOTIDE SEQUENCE [LARGE SCALE GENOMIC DNA]</scope>
    <source>
        <strain evidence="12">SS1-5</strain>
    </source>
</reference>
<dbReference type="Pfam" id="PF00999">
    <property type="entry name" value="Na_H_Exchanger"/>
    <property type="match status" value="1"/>
</dbReference>
<dbReference type="RefSeq" id="WP_373635511.1">
    <property type="nucleotide sequence ID" value="NZ_CP151767.2"/>
</dbReference>
<dbReference type="Proteomes" id="UP001470809">
    <property type="component" value="Chromosome"/>
</dbReference>
<dbReference type="GO" id="GO:0005886">
    <property type="term" value="C:plasma membrane"/>
    <property type="evidence" value="ECO:0007669"/>
    <property type="project" value="UniProtKB-SubCell"/>
</dbReference>
<comment type="subcellular location">
    <subcellularLocation>
        <location evidence="1">Cell membrane</location>
        <topology evidence="1">Multi-pass membrane protein</topology>
    </subcellularLocation>
</comment>
<dbReference type="InterPro" id="IPR006153">
    <property type="entry name" value="Cation/H_exchanger_TM"/>
</dbReference>
<feature type="transmembrane region" description="Helical" evidence="9">
    <location>
        <begin position="331"/>
        <end position="350"/>
    </location>
</feature>
<evidence type="ECO:0000256" key="3">
    <source>
        <dbReference type="ARBA" id="ARBA00022449"/>
    </source>
</evidence>
<dbReference type="KEGG" id="yrh:AABB31_13550"/>
<feature type="transmembrane region" description="Helical" evidence="9">
    <location>
        <begin position="25"/>
        <end position="45"/>
    </location>
</feature>
<feature type="domain" description="Cation/H+ exchanger transmembrane" evidence="10">
    <location>
        <begin position="10"/>
        <end position="386"/>
    </location>
</feature>